<proteinExistence type="predicted"/>
<sequence>MEKEILVFADQTAVQNKDNTSRLYYLLGTKNRQTKITTRIKLNANGYQATNGNSLILFQPNTRTFEEIKSLIQLRIVNCENEDLISELKNILTDAKLDETKIYNQLKAENTIDILKNEFNEFIANNNSSEKQFLVKIKNKANKLNPEKHTNIENIQKEILIKSLNKEYLINNLQKERKIVVILDNYSVHKANLVIQASEILNIKLIHLPVHSPHLNPIEQVWKSIKKHMANYLFDTIEFMEKLFETEFYRIVNNDSYYKNWIKKFIDFN</sequence>
<feature type="domain" description="Tc1-like transposase DDE" evidence="1">
    <location>
        <begin position="170"/>
        <end position="237"/>
    </location>
</feature>
<evidence type="ECO:0000313" key="4">
    <source>
        <dbReference type="Proteomes" id="UP000067738"/>
    </source>
</evidence>
<dbReference type="RefSeq" id="WP_198144436.1">
    <property type="nucleotide sequence ID" value="NZ_CP011266.1"/>
</dbReference>
<dbReference type="Gene3D" id="3.30.420.10">
    <property type="entry name" value="Ribonuclease H-like superfamily/Ribonuclease H"/>
    <property type="match status" value="1"/>
</dbReference>
<dbReference type="OrthoDB" id="195008at2157"/>
<dbReference type="Proteomes" id="UP000067738">
    <property type="component" value="Chromosome"/>
</dbReference>
<accession>A0A0U3DQQ5</accession>
<dbReference type="InterPro" id="IPR036397">
    <property type="entry name" value="RNaseH_sf"/>
</dbReference>
<dbReference type="KEGG" id="mmil:sm9_0924"/>
<dbReference type="EMBL" id="CP011266">
    <property type="protein sequence ID" value="ALT68717.1"/>
    <property type="molecule type" value="Genomic_DNA"/>
</dbReference>
<dbReference type="GO" id="GO:0003676">
    <property type="term" value="F:nucleic acid binding"/>
    <property type="evidence" value="ECO:0007669"/>
    <property type="project" value="InterPro"/>
</dbReference>
<keyword evidence="4" id="KW-1185">Reference proteome</keyword>
<reference evidence="2 4" key="1">
    <citation type="submission" date="2015-04" db="EMBL/GenBank/DDBJ databases">
        <title>The complete genome sequence of the rumen methanogen Methanobrevibacter millerae SM9.</title>
        <authorList>
            <person name="Leahy S.C."/>
            <person name="Kelly W.J."/>
            <person name="Pacheco D.M."/>
            <person name="Li D."/>
            <person name="Altermann E."/>
            <person name="Attwood G.T."/>
        </authorList>
    </citation>
    <scope>NUCLEOTIDE SEQUENCE [LARGE SCALE GENOMIC DNA]</scope>
    <source>
        <strain evidence="2 4">SM9</strain>
    </source>
</reference>
<evidence type="ECO:0000313" key="3">
    <source>
        <dbReference type="EMBL" id="ALT68717.1"/>
    </source>
</evidence>
<dbReference type="Pfam" id="PF13358">
    <property type="entry name" value="DDE_3"/>
    <property type="match status" value="1"/>
</dbReference>
<dbReference type="KEGG" id="mmil:sm9_0928"/>
<evidence type="ECO:0000259" key="1">
    <source>
        <dbReference type="Pfam" id="PF13358"/>
    </source>
</evidence>
<gene>
    <name evidence="2" type="ORF">sm9_0924</name>
    <name evidence="3" type="ORF">sm9_0928</name>
</gene>
<protein>
    <submittedName>
        <fullName evidence="2">Transposase</fullName>
    </submittedName>
</protein>
<evidence type="ECO:0000313" key="2">
    <source>
        <dbReference type="EMBL" id="ALT68713.1"/>
    </source>
</evidence>
<dbReference type="PATRIC" id="fig|230361.4.peg.953"/>
<organism evidence="2 4">
    <name type="scientific">Methanobrevibacter millerae</name>
    <dbReference type="NCBI Taxonomy" id="230361"/>
    <lineage>
        <taxon>Archaea</taxon>
        <taxon>Methanobacteriati</taxon>
        <taxon>Methanobacteriota</taxon>
        <taxon>Methanomada group</taxon>
        <taxon>Methanobacteria</taxon>
        <taxon>Methanobacteriales</taxon>
        <taxon>Methanobacteriaceae</taxon>
        <taxon>Methanobrevibacter</taxon>
    </lineage>
</organism>
<dbReference type="InterPro" id="IPR038717">
    <property type="entry name" value="Tc1-like_DDE_dom"/>
</dbReference>
<dbReference type="AlphaFoldDB" id="A0A0U3DQQ5"/>
<name>A0A0U3DQQ5_9EURY</name>
<dbReference type="GeneID" id="26735898"/>
<dbReference type="EMBL" id="CP011266">
    <property type="protein sequence ID" value="ALT68713.1"/>
    <property type="molecule type" value="Genomic_DNA"/>
</dbReference>